<protein>
    <submittedName>
        <fullName evidence="9">LexA family protein</fullName>
    </submittedName>
</protein>
<dbReference type="InterPro" id="IPR006197">
    <property type="entry name" value="Peptidase_S24_LexA"/>
</dbReference>
<evidence type="ECO:0000256" key="1">
    <source>
        <dbReference type="ARBA" id="ARBA00007484"/>
    </source>
</evidence>
<dbReference type="Proteomes" id="UP001596084">
    <property type="component" value="Unassembled WGS sequence"/>
</dbReference>
<reference evidence="10" key="1">
    <citation type="journal article" date="2019" name="Int. J. Syst. Evol. Microbiol.">
        <title>The Global Catalogue of Microorganisms (GCM) 10K type strain sequencing project: providing services to taxonomists for standard genome sequencing and annotation.</title>
        <authorList>
            <consortium name="The Broad Institute Genomics Platform"/>
            <consortium name="The Broad Institute Genome Sequencing Center for Infectious Disease"/>
            <person name="Wu L."/>
            <person name="Ma J."/>
        </authorList>
    </citation>
    <scope>NUCLEOTIDE SEQUENCE [LARGE SCALE GENOMIC DNA]</scope>
    <source>
        <strain evidence="10">CGMCC 4.7277</strain>
    </source>
</reference>
<evidence type="ECO:0000256" key="2">
    <source>
        <dbReference type="ARBA" id="ARBA00022763"/>
    </source>
</evidence>
<dbReference type="PANTHER" id="PTHR33516">
    <property type="entry name" value="LEXA REPRESSOR"/>
    <property type="match status" value="1"/>
</dbReference>
<evidence type="ECO:0000256" key="6">
    <source>
        <dbReference type="ARBA" id="ARBA00023236"/>
    </source>
</evidence>
<evidence type="ECO:0000256" key="5">
    <source>
        <dbReference type="ARBA" id="ARBA00023204"/>
    </source>
</evidence>
<evidence type="ECO:0000256" key="4">
    <source>
        <dbReference type="ARBA" id="ARBA00022813"/>
    </source>
</evidence>
<evidence type="ECO:0000256" key="3">
    <source>
        <dbReference type="ARBA" id="ARBA00022801"/>
    </source>
</evidence>
<keyword evidence="2" id="KW-0227">DNA damage</keyword>
<dbReference type="CDD" id="cd06529">
    <property type="entry name" value="S24_LexA-like"/>
    <property type="match status" value="1"/>
</dbReference>
<sequence length="146" mass="15930">MSSFLEALRPVPLTACSLVLPMAGDTVRAGFPSPAEDFVVRRIDLTEILVTHPQATFLLKVSGFSMIEEGIDDGDTLVVDKAIKPRHGHIVVAVVDGEFTVKKLYQRGGRIKLQAGNPTFPDIIPNDGQTIEIWGVVTSCIKQFQI</sequence>
<comment type="caution">
    <text evidence="9">The sequence shown here is derived from an EMBL/GenBank/DDBJ whole genome shotgun (WGS) entry which is preliminary data.</text>
</comment>
<dbReference type="InterPro" id="IPR039418">
    <property type="entry name" value="LexA-like"/>
</dbReference>
<gene>
    <name evidence="9" type="ORF">ACFPP7_12635</name>
</gene>
<keyword evidence="5" id="KW-0234">DNA repair</keyword>
<dbReference type="SUPFAM" id="SSF51306">
    <property type="entry name" value="LexA/Signal peptidase"/>
    <property type="match status" value="1"/>
</dbReference>
<dbReference type="InterPro" id="IPR036286">
    <property type="entry name" value="LexA/Signal_pep-like_sf"/>
</dbReference>
<keyword evidence="6" id="KW-0742">SOS response</keyword>
<dbReference type="PRINTS" id="PR00726">
    <property type="entry name" value="LEXASERPTASE"/>
</dbReference>
<keyword evidence="10" id="KW-1185">Reference proteome</keyword>
<comment type="similarity">
    <text evidence="1 7">Belongs to the peptidase S24 family.</text>
</comment>
<evidence type="ECO:0000313" key="9">
    <source>
        <dbReference type="EMBL" id="MFC5521756.1"/>
    </source>
</evidence>
<keyword evidence="3 7" id="KW-0378">Hydrolase</keyword>
<dbReference type="InterPro" id="IPR015927">
    <property type="entry name" value="Peptidase_S24_S26A/B/C"/>
</dbReference>
<dbReference type="RefSeq" id="WP_068835239.1">
    <property type="nucleotide sequence ID" value="NZ_JBHSMX010000020.1"/>
</dbReference>
<evidence type="ECO:0000256" key="7">
    <source>
        <dbReference type="RuleBase" id="RU003991"/>
    </source>
</evidence>
<evidence type="ECO:0000313" key="10">
    <source>
        <dbReference type="Proteomes" id="UP001596084"/>
    </source>
</evidence>
<dbReference type="PANTHER" id="PTHR33516:SF2">
    <property type="entry name" value="LEXA REPRESSOR-RELATED"/>
    <property type="match status" value="1"/>
</dbReference>
<dbReference type="Gene3D" id="2.10.109.10">
    <property type="entry name" value="Umud Fragment, subunit A"/>
    <property type="match status" value="1"/>
</dbReference>
<evidence type="ECO:0000259" key="8">
    <source>
        <dbReference type="Pfam" id="PF00717"/>
    </source>
</evidence>
<keyword evidence="4 7" id="KW-0068">Autocatalytic cleavage</keyword>
<proteinExistence type="inferred from homology"/>
<dbReference type="EMBL" id="JBHSMX010000020">
    <property type="protein sequence ID" value="MFC5521756.1"/>
    <property type="molecule type" value="Genomic_DNA"/>
</dbReference>
<name>A0ABW0QB03_9BURK</name>
<dbReference type="Pfam" id="PF00717">
    <property type="entry name" value="Peptidase_S24"/>
    <property type="match status" value="1"/>
</dbReference>
<dbReference type="NCBIfam" id="NF007621">
    <property type="entry name" value="PRK10276.1"/>
    <property type="match status" value="1"/>
</dbReference>
<dbReference type="InterPro" id="IPR050077">
    <property type="entry name" value="LexA_repressor"/>
</dbReference>
<accession>A0ABW0QB03</accession>
<organism evidence="9 10">
    <name type="scientific">Polaromonas jejuensis</name>
    <dbReference type="NCBI Taxonomy" id="457502"/>
    <lineage>
        <taxon>Bacteria</taxon>
        <taxon>Pseudomonadati</taxon>
        <taxon>Pseudomonadota</taxon>
        <taxon>Betaproteobacteria</taxon>
        <taxon>Burkholderiales</taxon>
        <taxon>Comamonadaceae</taxon>
        <taxon>Polaromonas</taxon>
    </lineage>
</organism>
<feature type="domain" description="Peptidase S24/S26A/S26B/S26C" evidence="8">
    <location>
        <begin position="25"/>
        <end position="137"/>
    </location>
</feature>